<reference evidence="1" key="1">
    <citation type="submission" date="2021-03" db="EMBL/GenBank/DDBJ databases">
        <authorList>
            <consortium name="DOE Joint Genome Institute"/>
            <person name="Ahrendt S."/>
            <person name="Looney B.P."/>
            <person name="Miyauchi S."/>
            <person name="Morin E."/>
            <person name="Drula E."/>
            <person name="Courty P.E."/>
            <person name="Chicoki N."/>
            <person name="Fauchery L."/>
            <person name="Kohler A."/>
            <person name="Kuo A."/>
            <person name="Labutti K."/>
            <person name="Pangilinan J."/>
            <person name="Lipzen A."/>
            <person name="Riley R."/>
            <person name="Andreopoulos W."/>
            <person name="He G."/>
            <person name="Johnson J."/>
            <person name="Barry K.W."/>
            <person name="Grigoriev I.V."/>
            <person name="Nagy L."/>
            <person name="Hibbett D."/>
            <person name="Henrissat B."/>
            <person name="Matheny P.B."/>
            <person name="Labbe J."/>
            <person name="Martin F."/>
        </authorList>
    </citation>
    <scope>NUCLEOTIDE SEQUENCE</scope>
    <source>
        <strain evidence="1">HHB10654</strain>
    </source>
</reference>
<organism evidence="1 2">
    <name type="scientific">Artomyces pyxidatus</name>
    <dbReference type="NCBI Taxonomy" id="48021"/>
    <lineage>
        <taxon>Eukaryota</taxon>
        <taxon>Fungi</taxon>
        <taxon>Dikarya</taxon>
        <taxon>Basidiomycota</taxon>
        <taxon>Agaricomycotina</taxon>
        <taxon>Agaricomycetes</taxon>
        <taxon>Russulales</taxon>
        <taxon>Auriscalpiaceae</taxon>
        <taxon>Artomyces</taxon>
    </lineage>
</organism>
<name>A0ACB8SWD4_9AGAM</name>
<gene>
    <name evidence="1" type="ORF">BV25DRAFT_898351</name>
</gene>
<sequence>MNAPISLLGFKGTESSDTRRHHTAISVSNLHWWTAIVISENASPAASAVQNPLSHSTPVHLLAEPHTMSHPMPWYRWHSEAHSRHISEVMPEVLGDEEIEEEYTIVHSEMSPTSTNETLPDLDDDPMAEFVLDEEGDEDDDTSEDEDSGVGDYEEDADDDEQEQSEREQENQERAAAEAESQRKMEVALREKLQAWTEYKRTFEL</sequence>
<proteinExistence type="predicted"/>
<comment type="caution">
    <text evidence="1">The sequence shown here is derived from an EMBL/GenBank/DDBJ whole genome shotgun (WGS) entry which is preliminary data.</text>
</comment>
<reference evidence="1" key="2">
    <citation type="journal article" date="2022" name="New Phytol.">
        <title>Evolutionary transition to the ectomycorrhizal habit in the genomes of a hyperdiverse lineage of mushroom-forming fungi.</title>
        <authorList>
            <person name="Looney B."/>
            <person name="Miyauchi S."/>
            <person name="Morin E."/>
            <person name="Drula E."/>
            <person name="Courty P.E."/>
            <person name="Kohler A."/>
            <person name="Kuo A."/>
            <person name="LaButti K."/>
            <person name="Pangilinan J."/>
            <person name="Lipzen A."/>
            <person name="Riley R."/>
            <person name="Andreopoulos W."/>
            <person name="He G."/>
            <person name="Johnson J."/>
            <person name="Nolan M."/>
            <person name="Tritt A."/>
            <person name="Barry K.W."/>
            <person name="Grigoriev I.V."/>
            <person name="Nagy L.G."/>
            <person name="Hibbett D."/>
            <person name="Henrissat B."/>
            <person name="Matheny P.B."/>
            <person name="Labbe J."/>
            <person name="Martin F.M."/>
        </authorList>
    </citation>
    <scope>NUCLEOTIDE SEQUENCE</scope>
    <source>
        <strain evidence="1">HHB10654</strain>
    </source>
</reference>
<evidence type="ECO:0000313" key="1">
    <source>
        <dbReference type="EMBL" id="KAI0060799.1"/>
    </source>
</evidence>
<protein>
    <submittedName>
        <fullName evidence="1">Uncharacterized protein</fullName>
    </submittedName>
</protein>
<evidence type="ECO:0000313" key="2">
    <source>
        <dbReference type="Proteomes" id="UP000814140"/>
    </source>
</evidence>
<keyword evidence="2" id="KW-1185">Reference proteome</keyword>
<dbReference type="Proteomes" id="UP000814140">
    <property type="component" value="Unassembled WGS sequence"/>
</dbReference>
<accession>A0ACB8SWD4</accession>
<dbReference type="EMBL" id="MU277216">
    <property type="protein sequence ID" value="KAI0060799.1"/>
    <property type="molecule type" value="Genomic_DNA"/>
</dbReference>